<gene>
    <name evidence="1" type="ORF">C6P99_16745</name>
</gene>
<protein>
    <recommendedName>
        <fullName evidence="3">Bacteriophage protein</fullName>
    </recommendedName>
</protein>
<name>A0AB37AVJ1_9BURK</name>
<proteinExistence type="predicted"/>
<dbReference type="EMBL" id="PVFR01000052">
    <property type="protein sequence ID" value="PRE46939.1"/>
    <property type="molecule type" value="Genomic_DNA"/>
</dbReference>
<accession>A0AB37AVJ1</accession>
<evidence type="ECO:0000313" key="2">
    <source>
        <dbReference type="Proteomes" id="UP000237811"/>
    </source>
</evidence>
<sequence>MHKPCKVCERSKTPYLLQKGREPALEQGKSLRTHCKRISIFCMDYNALNCLQRLFANADF</sequence>
<dbReference type="AlphaFoldDB" id="A0AB37AVJ1"/>
<evidence type="ECO:0008006" key="3">
    <source>
        <dbReference type="Google" id="ProtNLM"/>
    </source>
</evidence>
<dbReference type="Proteomes" id="UP000237811">
    <property type="component" value="Unassembled WGS sequence"/>
</dbReference>
<comment type="caution">
    <text evidence="1">The sequence shown here is derived from an EMBL/GenBank/DDBJ whole genome shotgun (WGS) entry which is preliminary data.</text>
</comment>
<organism evidence="1 2">
    <name type="scientific">Burkholderia multivorans</name>
    <dbReference type="NCBI Taxonomy" id="87883"/>
    <lineage>
        <taxon>Bacteria</taxon>
        <taxon>Pseudomonadati</taxon>
        <taxon>Pseudomonadota</taxon>
        <taxon>Betaproteobacteria</taxon>
        <taxon>Burkholderiales</taxon>
        <taxon>Burkholderiaceae</taxon>
        <taxon>Burkholderia</taxon>
        <taxon>Burkholderia cepacia complex</taxon>
    </lineage>
</organism>
<evidence type="ECO:0000313" key="1">
    <source>
        <dbReference type="EMBL" id="PRE46939.1"/>
    </source>
</evidence>
<reference evidence="1 2" key="1">
    <citation type="submission" date="2018-03" db="EMBL/GenBank/DDBJ databases">
        <authorList>
            <person name="Nguyen K."/>
            <person name="Fouts D."/>
            <person name="Sutton G."/>
        </authorList>
    </citation>
    <scope>NUCLEOTIDE SEQUENCE [LARGE SCALE GENOMIC DNA]</scope>
    <source>
        <strain evidence="1 2">AU14328</strain>
    </source>
</reference>